<accession>A0AAJ7EE87</accession>
<dbReference type="InterPro" id="IPR001254">
    <property type="entry name" value="Trypsin_dom"/>
</dbReference>
<evidence type="ECO:0000256" key="1">
    <source>
        <dbReference type="ARBA" id="ARBA00004613"/>
    </source>
</evidence>
<comment type="subcellular location">
    <subcellularLocation>
        <location evidence="1">Secreted</location>
    </subcellularLocation>
</comment>
<dbReference type="PANTHER" id="PTHR24252">
    <property type="entry name" value="ACROSIN-RELATED"/>
    <property type="match status" value="1"/>
</dbReference>
<feature type="signal peptide" evidence="10">
    <location>
        <begin position="1"/>
        <end position="16"/>
    </location>
</feature>
<dbReference type="AlphaFoldDB" id="A0AAJ7EE87"/>
<keyword evidence="2" id="KW-0964">Secreted</keyword>
<dbReference type="RefSeq" id="XP_013173786.1">
    <property type="nucleotide sequence ID" value="XM_013318332.1"/>
</dbReference>
<dbReference type="GO" id="GO:0004252">
    <property type="term" value="F:serine-type endopeptidase activity"/>
    <property type="evidence" value="ECO:0007669"/>
    <property type="project" value="InterPro"/>
</dbReference>
<dbReference type="PANTHER" id="PTHR24252:SF7">
    <property type="entry name" value="HYALIN"/>
    <property type="match status" value="1"/>
</dbReference>
<evidence type="ECO:0000256" key="10">
    <source>
        <dbReference type="SAM" id="SignalP"/>
    </source>
</evidence>
<keyword evidence="8" id="KW-1015">Disulfide bond</keyword>
<name>A0AAJ7EE87_PAPXU</name>
<dbReference type="InterPro" id="IPR033116">
    <property type="entry name" value="TRYPSIN_SER"/>
</dbReference>
<feature type="domain" description="Peptidase S1" evidence="11">
    <location>
        <begin position="30"/>
        <end position="257"/>
    </location>
</feature>
<dbReference type="InterPro" id="IPR018114">
    <property type="entry name" value="TRYPSIN_HIS"/>
</dbReference>
<feature type="chain" id="PRO_5042547928" evidence="10">
    <location>
        <begin position="17"/>
        <end position="267"/>
    </location>
</feature>
<dbReference type="GeneID" id="106122388"/>
<keyword evidence="3 9" id="KW-0645">Protease</keyword>
<evidence type="ECO:0000259" key="11">
    <source>
        <dbReference type="PROSITE" id="PS50240"/>
    </source>
</evidence>
<evidence type="ECO:0000256" key="7">
    <source>
        <dbReference type="ARBA" id="ARBA00023145"/>
    </source>
</evidence>
<dbReference type="GO" id="GO:0005576">
    <property type="term" value="C:extracellular region"/>
    <property type="evidence" value="ECO:0007669"/>
    <property type="project" value="UniProtKB-SubCell"/>
</dbReference>
<dbReference type="PROSITE" id="PS50240">
    <property type="entry name" value="TRYPSIN_DOM"/>
    <property type="match status" value="1"/>
</dbReference>
<dbReference type="Gene3D" id="2.40.10.10">
    <property type="entry name" value="Trypsin-like serine proteases"/>
    <property type="match status" value="1"/>
</dbReference>
<dbReference type="Proteomes" id="UP000694872">
    <property type="component" value="Unplaced"/>
</dbReference>
<dbReference type="PRINTS" id="PR00722">
    <property type="entry name" value="CHYMOTRYPSIN"/>
</dbReference>
<dbReference type="SMART" id="SM00020">
    <property type="entry name" value="Tryp_SPc"/>
    <property type="match status" value="1"/>
</dbReference>
<keyword evidence="7" id="KW-0865">Zymogen</keyword>
<dbReference type="PROSITE" id="PS00135">
    <property type="entry name" value="TRYPSIN_SER"/>
    <property type="match status" value="1"/>
</dbReference>
<dbReference type="InterPro" id="IPR009003">
    <property type="entry name" value="Peptidase_S1_PA"/>
</dbReference>
<dbReference type="PROSITE" id="PS00134">
    <property type="entry name" value="TRYPSIN_HIS"/>
    <property type="match status" value="1"/>
</dbReference>
<dbReference type="GO" id="GO:0006508">
    <property type="term" value="P:proteolysis"/>
    <property type="evidence" value="ECO:0007669"/>
    <property type="project" value="UniProtKB-KW"/>
</dbReference>
<dbReference type="InterPro" id="IPR001314">
    <property type="entry name" value="Peptidase_S1A"/>
</dbReference>
<evidence type="ECO:0000256" key="8">
    <source>
        <dbReference type="ARBA" id="ARBA00023157"/>
    </source>
</evidence>
<keyword evidence="5 9" id="KW-0378">Hydrolase</keyword>
<evidence type="ECO:0000256" key="3">
    <source>
        <dbReference type="ARBA" id="ARBA00022670"/>
    </source>
</evidence>
<gene>
    <name evidence="12" type="primary">LOC106122388</name>
</gene>
<sequence>MFRALCLLTAVAVVRACKPCTCGVARGARVVGGGAVSPGELPWLAALKRDGKVICGATVVARDHLITATHCIFEVEASRLSVLVGEYDVNNSQQDGIPVAHVTQHPDFNRFTYDNDIAVLRLAEPIPEHLYRSACLPDFDDDNRLEGVEAIVSGWGSTIEKGPPSSIPMKAEVNIWAQEECSGAGYGRRKVTPRMLCANAPERDSCTGDSGGPLLLTRPYYTIVGIVSWGRGCARQGYPGVYARVAKFLPWLKVALRHACMCHSPKY</sequence>
<evidence type="ECO:0000256" key="4">
    <source>
        <dbReference type="ARBA" id="ARBA00022729"/>
    </source>
</evidence>
<keyword evidence="4 10" id="KW-0732">Signal</keyword>
<dbReference type="Pfam" id="PF00089">
    <property type="entry name" value="Trypsin"/>
    <property type="match status" value="1"/>
</dbReference>
<protein>
    <submittedName>
        <fullName evidence="12">Trypsin alpha-3-like</fullName>
    </submittedName>
</protein>
<evidence type="ECO:0000313" key="12">
    <source>
        <dbReference type="RefSeq" id="XP_013173786.1"/>
    </source>
</evidence>
<evidence type="ECO:0000256" key="9">
    <source>
        <dbReference type="RuleBase" id="RU363034"/>
    </source>
</evidence>
<proteinExistence type="predicted"/>
<reference evidence="12" key="1">
    <citation type="submission" date="2025-08" db="UniProtKB">
        <authorList>
            <consortium name="RefSeq"/>
        </authorList>
    </citation>
    <scope>IDENTIFICATION</scope>
</reference>
<organism evidence="12">
    <name type="scientific">Papilio xuthus</name>
    <name type="common">Asian swallowtail butterfly</name>
    <dbReference type="NCBI Taxonomy" id="66420"/>
    <lineage>
        <taxon>Eukaryota</taxon>
        <taxon>Metazoa</taxon>
        <taxon>Ecdysozoa</taxon>
        <taxon>Arthropoda</taxon>
        <taxon>Hexapoda</taxon>
        <taxon>Insecta</taxon>
        <taxon>Pterygota</taxon>
        <taxon>Neoptera</taxon>
        <taxon>Endopterygota</taxon>
        <taxon>Lepidoptera</taxon>
        <taxon>Glossata</taxon>
        <taxon>Ditrysia</taxon>
        <taxon>Papilionoidea</taxon>
        <taxon>Papilionidae</taxon>
        <taxon>Papilioninae</taxon>
        <taxon>Papilio</taxon>
    </lineage>
</organism>
<dbReference type="KEGG" id="pxu:106122388"/>
<evidence type="ECO:0000256" key="5">
    <source>
        <dbReference type="ARBA" id="ARBA00022801"/>
    </source>
</evidence>
<dbReference type="FunFam" id="2.40.10.10:FF:000146">
    <property type="entry name" value="Serine protease 53"/>
    <property type="match status" value="1"/>
</dbReference>
<evidence type="ECO:0000256" key="2">
    <source>
        <dbReference type="ARBA" id="ARBA00022525"/>
    </source>
</evidence>
<evidence type="ECO:0000256" key="6">
    <source>
        <dbReference type="ARBA" id="ARBA00022825"/>
    </source>
</evidence>
<dbReference type="SUPFAM" id="SSF50494">
    <property type="entry name" value="Trypsin-like serine proteases"/>
    <property type="match status" value="1"/>
</dbReference>
<dbReference type="InterPro" id="IPR043504">
    <property type="entry name" value="Peptidase_S1_PA_chymotrypsin"/>
</dbReference>
<keyword evidence="6 9" id="KW-0720">Serine protease</keyword>
<dbReference type="CDD" id="cd00190">
    <property type="entry name" value="Tryp_SPc"/>
    <property type="match status" value="1"/>
</dbReference>